<reference evidence="3 4" key="1">
    <citation type="journal article" date="2014" name="Genome Biol. Evol.">
        <title>The secreted proteins of Achlya hypogyna and Thraustotheca clavata identify the ancestral oomycete secretome and reveal gene acquisitions by horizontal gene transfer.</title>
        <authorList>
            <person name="Misner I."/>
            <person name="Blouin N."/>
            <person name="Leonard G."/>
            <person name="Richards T.A."/>
            <person name="Lane C.E."/>
        </authorList>
    </citation>
    <scope>NUCLEOTIDE SEQUENCE [LARGE SCALE GENOMIC DNA]</scope>
    <source>
        <strain evidence="3 4">ATCC 34112</strain>
    </source>
</reference>
<protein>
    <recommendedName>
        <fullName evidence="2">Putative sensor domain-containing protein</fullName>
    </recommendedName>
</protein>
<keyword evidence="1" id="KW-0812">Transmembrane</keyword>
<keyword evidence="1" id="KW-1133">Transmembrane helix</keyword>
<sequence>MYGSYSTTPALIATNEPRREGNSGVLGNAKESWGMYILTVPCKCITIKAIAYHVVNVVFSFLAFVLVCGGLLLGVALVPMCCFGMVLLRAMCYVVHFLATMDVYLHNWILPAEEHIHLSFNFSQRREHIEGHRISPTISQFSRQAMLAMFYFAILKLPLGIVASVSSLAIFIVSVVFLAAAFVPHGSCFVTINHKCVDQHLIGPLQYFGRNGPGQDDDKISILIAGVIMLYVASLLLHLTARLTTNATRYFCCEYFATYNNVNLSVHPTYRAL</sequence>
<name>A0A1W0A7H2_9STRA</name>
<feature type="transmembrane region" description="Helical" evidence="1">
    <location>
        <begin position="150"/>
        <end position="183"/>
    </location>
</feature>
<organism evidence="3 4">
    <name type="scientific">Thraustotheca clavata</name>
    <dbReference type="NCBI Taxonomy" id="74557"/>
    <lineage>
        <taxon>Eukaryota</taxon>
        <taxon>Sar</taxon>
        <taxon>Stramenopiles</taxon>
        <taxon>Oomycota</taxon>
        <taxon>Saprolegniomycetes</taxon>
        <taxon>Saprolegniales</taxon>
        <taxon>Achlyaceae</taxon>
        <taxon>Thraustotheca</taxon>
    </lineage>
</organism>
<proteinExistence type="predicted"/>
<feature type="transmembrane region" description="Helical" evidence="1">
    <location>
        <begin position="61"/>
        <end position="88"/>
    </location>
</feature>
<comment type="caution">
    <text evidence="3">The sequence shown here is derived from an EMBL/GenBank/DDBJ whole genome shotgun (WGS) entry which is preliminary data.</text>
</comment>
<keyword evidence="4" id="KW-1185">Reference proteome</keyword>
<evidence type="ECO:0000259" key="2">
    <source>
        <dbReference type="Pfam" id="PF13796"/>
    </source>
</evidence>
<feature type="transmembrane region" description="Helical" evidence="1">
    <location>
        <begin position="220"/>
        <end position="239"/>
    </location>
</feature>
<evidence type="ECO:0000313" key="3">
    <source>
        <dbReference type="EMBL" id="OQS06121.1"/>
    </source>
</evidence>
<dbReference type="OrthoDB" id="79466at2759"/>
<dbReference type="EMBL" id="JNBS01000372">
    <property type="protein sequence ID" value="OQS06121.1"/>
    <property type="molecule type" value="Genomic_DNA"/>
</dbReference>
<evidence type="ECO:0000256" key="1">
    <source>
        <dbReference type="SAM" id="Phobius"/>
    </source>
</evidence>
<dbReference type="AlphaFoldDB" id="A0A1W0A7H2"/>
<dbReference type="InterPro" id="IPR025828">
    <property type="entry name" value="Put_sensor_dom"/>
</dbReference>
<gene>
    <name evidence="3" type="ORF">THRCLA_20433</name>
</gene>
<accession>A0A1W0A7H2</accession>
<feature type="domain" description="Putative sensor" evidence="2">
    <location>
        <begin position="52"/>
        <end position="249"/>
    </location>
</feature>
<evidence type="ECO:0000313" key="4">
    <source>
        <dbReference type="Proteomes" id="UP000243217"/>
    </source>
</evidence>
<dbReference type="Pfam" id="PF13796">
    <property type="entry name" value="Sensor"/>
    <property type="match status" value="1"/>
</dbReference>
<keyword evidence="1" id="KW-0472">Membrane</keyword>
<dbReference type="Proteomes" id="UP000243217">
    <property type="component" value="Unassembled WGS sequence"/>
</dbReference>